<evidence type="ECO:0000259" key="15">
    <source>
        <dbReference type="PROSITE" id="PS50157"/>
    </source>
</evidence>
<evidence type="ECO:0000256" key="1">
    <source>
        <dbReference type="ARBA" id="ARBA00003767"/>
    </source>
</evidence>
<dbReference type="OrthoDB" id="3437960at2759"/>
<dbReference type="PANTHER" id="PTHR24393">
    <property type="entry name" value="ZINC FINGER PROTEIN"/>
    <property type="match status" value="1"/>
</dbReference>
<evidence type="ECO:0000256" key="13">
    <source>
        <dbReference type="ARBA" id="ARBA00023242"/>
    </source>
</evidence>
<proteinExistence type="inferred from homology"/>
<evidence type="ECO:0000256" key="11">
    <source>
        <dbReference type="ARBA" id="ARBA00023125"/>
    </source>
</evidence>
<evidence type="ECO:0000256" key="9">
    <source>
        <dbReference type="ARBA" id="ARBA00022843"/>
    </source>
</evidence>
<comment type="caution">
    <text evidence="16">The sequence shown here is derived from an EMBL/GenBank/DDBJ whole genome shotgun (WGS) entry which is preliminary data.</text>
</comment>
<dbReference type="Pfam" id="PF13912">
    <property type="entry name" value="zf-C2H2_6"/>
    <property type="match status" value="1"/>
</dbReference>
<evidence type="ECO:0000256" key="3">
    <source>
        <dbReference type="ARBA" id="ARBA00006991"/>
    </source>
</evidence>
<dbReference type="FunFam" id="3.30.160.60:FF:000671">
    <property type="entry name" value="Zinc finger protein 26"/>
    <property type="match status" value="1"/>
</dbReference>
<evidence type="ECO:0000256" key="12">
    <source>
        <dbReference type="ARBA" id="ARBA00023163"/>
    </source>
</evidence>
<evidence type="ECO:0000313" key="17">
    <source>
        <dbReference type="Proteomes" id="UP000708208"/>
    </source>
</evidence>
<comment type="subcellular location">
    <subcellularLocation>
        <location evidence="2">Nucleus</location>
    </subcellularLocation>
</comment>
<dbReference type="GO" id="GO:0001228">
    <property type="term" value="F:DNA-binding transcription activator activity, RNA polymerase II-specific"/>
    <property type="evidence" value="ECO:0007669"/>
    <property type="project" value="TreeGrafter"/>
</dbReference>
<keyword evidence="4" id="KW-1017">Isopeptide bond</keyword>
<reference evidence="16" key="1">
    <citation type="submission" date="2021-06" db="EMBL/GenBank/DDBJ databases">
        <authorList>
            <person name="Hodson N. C."/>
            <person name="Mongue J. A."/>
            <person name="Jaron S. K."/>
        </authorList>
    </citation>
    <scope>NUCLEOTIDE SEQUENCE</scope>
</reference>
<dbReference type="AlphaFoldDB" id="A0A8J2LRA4"/>
<feature type="domain" description="C2H2-type" evidence="15">
    <location>
        <begin position="313"/>
        <end position="340"/>
    </location>
</feature>
<keyword evidence="12" id="KW-0804">Transcription</keyword>
<dbReference type="Pfam" id="PF00096">
    <property type="entry name" value="zf-C2H2"/>
    <property type="match status" value="5"/>
</dbReference>
<keyword evidence="11" id="KW-0238">DNA-binding</keyword>
<keyword evidence="13" id="KW-0539">Nucleus</keyword>
<evidence type="ECO:0000256" key="8">
    <source>
        <dbReference type="ARBA" id="ARBA00022833"/>
    </source>
</evidence>
<evidence type="ECO:0000256" key="10">
    <source>
        <dbReference type="ARBA" id="ARBA00023015"/>
    </source>
</evidence>
<dbReference type="FunFam" id="3.30.160.60:FF:000761">
    <property type="entry name" value="Zinc finger protein 449"/>
    <property type="match status" value="1"/>
</dbReference>
<dbReference type="PROSITE" id="PS50157">
    <property type="entry name" value="ZINC_FINGER_C2H2_2"/>
    <property type="match status" value="6"/>
</dbReference>
<feature type="domain" description="C2H2-type" evidence="15">
    <location>
        <begin position="257"/>
        <end position="284"/>
    </location>
</feature>
<comment type="function">
    <text evidence="1">May be involved in transcriptional regulation.</text>
</comment>
<keyword evidence="17" id="KW-1185">Reference proteome</keyword>
<evidence type="ECO:0000256" key="5">
    <source>
        <dbReference type="ARBA" id="ARBA00022723"/>
    </source>
</evidence>
<evidence type="ECO:0000256" key="2">
    <source>
        <dbReference type="ARBA" id="ARBA00004123"/>
    </source>
</evidence>
<comment type="similarity">
    <text evidence="3">Belongs to the krueppel C2H2-type zinc-finger protein family.</text>
</comment>
<evidence type="ECO:0000256" key="7">
    <source>
        <dbReference type="ARBA" id="ARBA00022771"/>
    </source>
</evidence>
<dbReference type="FunFam" id="3.30.160.60:FF:000557">
    <property type="entry name" value="zinc finger and SCAN domain-containing protein 29"/>
    <property type="match status" value="1"/>
</dbReference>
<gene>
    <name evidence="16" type="ORF">AFUS01_LOCUS46681</name>
</gene>
<keyword evidence="9" id="KW-0832">Ubl conjugation</keyword>
<dbReference type="EMBL" id="CAJVCH010571471">
    <property type="protein sequence ID" value="CAG7837589.1"/>
    <property type="molecule type" value="Genomic_DNA"/>
</dbReference>
<dbReference type="GO" id="GO:0008270">
    <property type="term" value="F:zinc ion binding"/>
    <property type="evidence" value="ECO:0007669"/>
    <property type="project" value="UniProtKB-KW"/>
</dbReference>
<evidence type="ECO:0000313" key="16">
    <source>
        <dbReference type="EMBL" id="CAG7837589.1"/>
    </source>
</evidence>
<accession>A0A8J2LRA4</accession>
<dbReference type="FunFam" id="3.30.160.60:FF:000247">
    <property type="entry name" value="Zinc finger protein 236"/>
    <property type="match status" value="1"/>
</dbReference>
<dbReference type="GO" id="GO:0005634">
    <property type="term" value="C:nucleus"/>
    <property type="evidence" value="ECO:0007669"/>
    <property type="project" value="UniProtKB-SubCell"/>
</dbReference>
<evidence type="ECO:0000256" key="6">
    <source>
        <dbReference type="ARBA" id="ARBA00022737"/>
    </source>
</evidence>
<organism evidence="16 17">
    <name type="scientific">Allacma fusca</name>
    <dbReference type="NCBI Taxonomy" id="39272"/>
    <lineage>
        <taxon>Eukaryota</taxon>
        <taxon>Metazoa</taxon>
        <taxon>Ecdysozoa</taxon>
        <taxon>Arthropoda</taxon>
        <taxon>Hexapoda</taxon>
        <taxon>Collembola</taxon>
        <taxon>Symphypleona</taxon>
        <taxon>Sminthuridae</taxon>
        <taxon>Allacma</taxon>
    </lineage>
</organism>
<dbReference type="GO" id="GO:0000978">
    <property type="term" value="F:RNA polymerase II cis-regulatory region sequence-specific DNA binding"/>
    <property type="evidence" value="ECO:0007669"/>
    <property type="project" value="TreeGrafter"/>
</dbReference>
<protein>
    <recommendedName>
        <fullName evidence="15">C2H2-type domain-containing protein</fullName>
    </recommendedName>
</protein>
<feature type="non-terminal residue" evidence="16">
    <location>
        <position position="1"/>
    </location>
</feature>
<dbReference type="PANTHER" id="PTHR24393:SF15">
    <property type="entry name" value="IP01243P-RELATED"/>
    <property type="match status" value="1"/>
</dbReference>
<dbReference type="Proteomes" id="UP000708208">
    <property type="component" value="Unassembled WGS sequence"/>
</dbReference>
<evidence type="ECO:0000256" key="14">
    <source>
        <dbReference type="PROSITE-ProRule" id="PRU00042"/>
    </source>
</evidence>
<feature type="domain" description="C2H2-type" evidence="15">
    <location>
        <begin position="285"/>
        <end position="312"/>
    </location>
</feature>
<feature type="domain" description="C2H2-type" evidence="15">
    <location>
        <begin position="201"/>
        <end position="228"/>
    </location>
</feature>
<keyword evidence="6" id="KW-0677">Repeat</keyword>
<keyword evidence="10" id="KW-0805">Transcription regulation</keyword>
<keyword evidence="7 14" id="KW-0863">Zinc-finger</keyword>
<keyword evidence="8" id="KW-0862">Zinc</keyword>
<feature type="domain" description="C2H2-type" evidence="15">
    <location>
        <begin position="229"/>
        <end position="256"/>
    </location>
</feature>
<keyword evidence="5" id="KW-0479">Metal-binding</keyword>
<feature type="domain" description="C2H2-type" evidence="15">
    <location>
        <begin position="341"/>
        <end position="368"/>
    </location>
</feature>
<evidence type="ECO:0000256" key="4">
    <source>
        <dbReference type="ARBA" id="ARBA00022499"/>
    </source>
</evidence>
<name>A0A8J2LRA4_9HEXA</name>
<dbReference type="SMART" id="SM00355">
    <property type="entry name" value="ZnF_C2H2"/>
    <property type="match status" value="6"/>
</dbReference>
<sequence>VRFVFGCFDRLIKGDKEDNDEDSGSEDEDRKQIHLCNWVRFVKQVQGQDSKGKANVRGTFVDHQAVFQFLMSVREGEEILVYFDLPREDRLGGMMGQRGTLQQYAPLDLSKSLAPDPPKTAPISIFPFSINNVLQPGKLFQPFHGKEHQGPPVSVLNGGHPRNILNLPRGNSGPGGMQGMSGVSGGLRPILRTRGRERSLLPCEVCGKAFDRPSLLKRHMRTHTGEKPHICDVCSKGFSTSSSLNTHRRIHSGEKPHQCPICGKRFTASSNLYYHRMTHNKEKPHKCLLCGKSFPTPGDLKSHQYVHSGSWPYNCPVCHRGFSKQTNLRNHLLLHSGDKPHNCQICGKKFALACNLRAHLRTHEEEPVSSCLTCKRTFLNSLNMLENGQCRACIIHAQSSAPKGPALFPLQLPPTSTSGPDVKTESLALSALSKFVTTPPALQFSPLEEAISSANFSALPSASYLNAAENMNLLRAPNPFLEQFLQWNWRFAKETAGNLGLMQQKLLESQMLAAQLMSVSSNGSIAHIISCQYSVNIINFHFKFHPSKWRFREGCGNPLSSLLGLNSDGNEADKNLLGDKEHLLEDKKKDKFTTTPAPPIITFMTPGSTTTTTTTTYAPYRHIPPRFTKC</sequence>
<dbReference type="PROSITE" id="PS00028">
    <property type="entry name" value="ZINC_FINGER_C2H2_1"/>
    <property type="match status" value="6"/>
</dbReference>
<dbReference type="InterPro" id="IPR013087">
    <property type="entry name" value="Znf_C2H2_type"/>
</dbReference>
<dbReference type="FunFam" id="3.30.160.60:FF:000450">
    <property type="entry name" value="PR domain zinc finger protein 14"/>
    <property type="match status" value="1"/>
</dbReference>